<dbReference type="CDD" id="cd05697">
    <property type="entry name" value="S1_Rrp5_repeat_hs5"/>
    <property type="match status" value="1"/>
</dbReference>
<keyword evidence="4" id="KW-0539">Nucleus</keyword>
<dbReference type="EMBL" id="JAVRRD010000004">
    <property type="protein sequence ID" value="KAK5059685.1"/>
    <property type="molecule type" value="Genomic_DNA"/>
</dbReference>
<dbReference type="GO" id="GO:0003723">
    <property type="term" value="F:RNA binding"/>
    <property type="evidence" value="ECO:0007669"/>
    <property type="project" value="TreeGrafter"/>
</dbReference>
<dbReference type="PROSITE" id="PS50126">
    <property type="entry name" value="S1"/>
    <property type="match status" value="11"/>
</dbReference>
<feature type="repeat" description="TPR" evidence="5">
    <location>
        <begin position="1628"/>
        <end position="1661"/>
    </location>
</feature>
<evidence type="ECO:0000256" key="3">
    <source>
        <dbReference type="ARBA" id="ARBA00022737"/>
    </source>
</evidence>
<feature type="region of interest" description="Disordered" evidence="6">
    <location>
        <begin position="1401"/>
        <end position="1540"/>
    </location>
</feature>
<dbReference type="Gene3D" id="2.40.50.140">
    <property type="entry name" value="Nucleic acid-binding proteins"/>
    <property type="match status" value="11"/>
</dbReference>
<feature type="domain" description="S1 motif" evidence="7">
    <location>
        <begin position="1052"/>
        <end position="1123"/>
    </location>
</feature>
<protein>
    <recommendedName>
        <fullName evidence="7">S1 motif domain-containing protein</fullName>
    </recommendedName>
</protein>
<dbReference type="FunFam" id="2.40.50.140:FF:000159">
    <property type="entry name" value="rRNA biogenesis protein rrp5"/>
    <property type="match status" value="1"/>
</dbReference>
<dbReference type="PROSITE" id="PS50005">
    <property type="entry name" value="TPR"/>
    <property type="match status" value="1"/>
</dbReference>
<feature type="region of interest" description="Disordered" evidence="6">
    <location>
        <begin position="1"/>
        <end position="143"/>
    </location>
</feature>
<dbReference type="Pfam" id="PF23459">
    <property type="entry name" value="S1_RRP5"/>
    <property type="match status" value="3"/>
</dbReference>
<feature type="compositionally biased region" description="Acidic residues" evidence="6">
    <location>
        <begin position="1417"/>
        <end position="1446"/>
    </location>
</feature>
<dbReference type="GO" id="GO:0006364">
    <property type="term" value="P:rRNA processing"/>
    <property type="evidence" value="ECO:0007669"/>
    <property type="project" value="UniProtKB-KW"/>
</dbReference>
<evidence type="ECO:0000259" key="7">
    <source>
        <dbReference type="PROSITE" id="PS50126"/>
    </source>
</evidence>
<keyword evidence="2" id="KW-0698">rRNA processing</keyword>
<feature type="compositionally biased region" description="Basic residues" evidence="6">
    <location>
        <begin position="129"/>
        <end position="140"/>
    </location>
</feature>
<dbReference type="Gene3D" id="1.25.40.10">
    <property type="entry name" value="Tetratricopeptide repeat domain"/>
    <property type="match status" value="1"/>
</dbReference>
<dbReference type="InterPro" id="IPR019734">
    <property type="entry name" value="TPR_rpt"/>
</dbReference>
<evidence type="ECO:0000313" key="8">
    <source>
        <dbReference type="EMBL" id="KAK5059685.1"/>
    </source>
</evidence>
<feature type="compositionally biased region" description="Basic and acidic residues" evidence="6">
    <location>
        <begin position="22"/>
        <end position="41"/>
    </location>
</feature>
<dbReference type="SUPFAM" id="SSF48452">
    <property type="entry name" value="TPR-like"/>
    <property type="match status" value="2"/>
</dbReference>
<evidence type="ECO:0000256" key="2">
    <source>
        <dbReference type="ARBA" id="ARBA00022552"/>
    </source>
</evidence>
<dbReference type="FunFam" id="2.40.50.140:FF:000279">
    <property type="entry name" value="rRNA biogenesis protein rrp5"/>
    <property type="match status" value="1"/>
</dbReference>
<dbReference type="Proteomes" id="UP001358417">
    <property type="component" value="Unassembled WGS sequence"/>
</dbReference>
<evidence type="ECO:0000256" key="4">
    <source>
        <dbReference type="ARBA" id="ARBA00023242"/>
    </source>
</evidence>
<dbReference type="GO" id="GO:0032040">
    <property type="term" value="C:small-subunit processome"/>
    <property type="evidence" value="ECO:0007669"/>
    <property type="project" value="TreeGrafter"/>
</dbReference>
<dbReference type="SUPFAM" id="SSF50249">
    <property type="entry name" value="Nucleic acid-binding proteins"/>
    <property type="match status" value="11"/>
</dbReference>
<dbReference type="FunFam" id="2.40.50.140:FF:000103">
    <property type="entry name" value="protein RRP5 homolog"/>
    <property type="match status" value="2"/>
</dbReference>
<feature type="compositionally biased region" description="Basic and acidic residues" evidence="6">
    <location>
        <begin position="77"/>
        <end position="98"/>
    </location>
</feature>
<feature type="domain" description="S1 motif" evidence="7">
    <location>
        <begin position="944"/>
        <end position="1020"/>
    </location>
</feature>
<dbReference type="CDD" id="cd05707">
    <property type="entry name" value="S1_Rrp5_repeat_sc11"/>
    <property type="match status" value="1"/>
</dbReference>
<feature type="domain" description="S1 motif" evidence="7">
    <location>
        <begin position="282"/>
        <end position="351"/>
    </location>
</feature>
<feature type="compositionally biased region" description="Basic and acidic residues" evidence="6">
    <location>
        <begin position="1524"/>
        <end position="1540"/>
    </location>
</feature>
<comment type="caution">
    <text evidence="8">The sequence shown here is derived from an EMBL/GenBank/DDBJ whole genome shotgun (WGS) entry which is preliminary data.</text>
</comment>
<evidence type="ECO:0000256" key="1">
    <source>
        <dbReference type="ARBA" id="ARBA00004604"/>
    </source>
</evidence>
<dbReference type="InterPro" id="IPR048058">
    <property type="entry name" value="Rrp5_S1_rpt_hs11_sc8"/>
</dbReference>
<dbReference type="FunFam" id="2.40.50.140:FF:000155">
    <property type="entry name" value="rRNA biogenesis protein RRP5"/>
    <property type="match status" value="1"/>
</dbReference>
<dbReference type="RefSeq" id="XP_064709506.1">
    <property type="nucleotide sequence ID" value="XM_064853107.1"/>
</dbReference>
<reference evidence="8 9" key="1">
    <citation type="submission" date="2023-08" db="EMBL/GenBank/DDBJ databases">
        <title>Black Yeasts Isolated from many extreme environments.</title>
        <authorList>
            <person name="Coleine C."/>
            <person name="Stajich J.E."/>
            <person name="Selbmann L."/>
        </authorList>
    </citation>
    <scope>NUCLEOTIDE SEQUENCE [LARGE SCALE GENOMIC DNA]</scope>
    <source>
        <strain evidence="8 9">CCFEE 5792</strain>
    </source>
</reference>
<dbReference type="PANTHER" id="PTHR23270:SF10">
    <property type="entry name" value="PROTEIN RRP5 HOMOLOG"/>
    <property type="match status" value="1"/>
</dbReference>
<dbReference type="InterPro" id="IPR012340">
    <property type="entry name" value="NA-bd_OB-fold"/>
</dbReference>
<accession>A0AAV9NMB8</accession>
<keyword evidence="9" id="KW-1185">Reference proteome</keyword>
<feature type="domain" description="S1 motif" evidence="7">
    <location>
        <begin position="649"/>
        <end position="718"/>
    </location>
</feature>
<keyword evidence="5" id="KW-0802">TPR repeat</keyword>
<feature type="domain" description="S1 motif" evidence="7">
    <location>
        <begin position="1322"/>
        <end position="1393"/>
    </location>
</feature>
<dbReference type="CDD" id="cd05693">
    <property type="entry name" value="S1_Rrp5_repeat_hs1_sc1"/>
    <property type="match status" value="1"/>
</dbReference>
<feature type="domain" description="S1 motif" evidence="7">
    <location>
        <begin position="464"/>
        <end position="538"/>
    </location>
</feature>
<keyword evidence="3" id="KW-0677">Repeat</keyword>
<dbReference type="InterPro" id="IPR011990">
    <property type="entry name" value="TPR-like_helical_dom_sf"/>
</dbReference>
<feature type="domain" description="S1 motif" evidence="7">
    <location>
        <begin position="1233"/>
        <end position="1302"/>
    </location>
</feature>
<sequence>MSSAKRKLAVEESSSKPVSKRSKPDPKKGLEKSSKPSKSEKGTTAPAQKASKPLSSSVLTKEQPAFPRGGAGLLTPVERKQIQAKASRDAVKEFKKSQDLFGGSRSKDEDTSDEGADSASEPEVAKPEKKSRKEKARKKKSDVEELEVRIGGLSYKRITTGSLVLGQISAIGNRSLTVGLPNNLVGFVPITSISPQLSNRIQSLLDEGIDNNEASGGDEDEDDEKDVVLSDYFRVGQFLRSSVTSTEQERSGPKTQSRKRIELSIEPVLTNVGLNQTNLVSGATVQSSVTSVEDHGLAVDLALEQSSARGFILKKHLPRGVSLSDVKPGAVFLCTVLETSSNAKVIKLSADLSVGSTLRTAPTVDTFLPGTKAEILISHKTDAGIAGKVMGLLDVTADVVHSGSFKDREAFNAKYDIGDKIIGRLICSFPLSDQKALGFSLLEHLSDIKAVETSDDTRNKLSISTIIKSATVIRVEPGLGIYVQLGGDAVGFAHVSRLSDKKVESLSELTGAYKLGSEHKARILEYNSLDDLYIVSLQPSVLQQAFLRVDDVPVGAVVKVKIEKILINADGVNGLILNLAEGVTGLVPQTHMSDVELKHPERKFKEGLTVTARVMSKDVVRRRLRLTLKKALVNSDQKAWMSYDDIEVGNSTVGTLVKVDRAGAIVQFFGSVKGFLPVSEMSEAFIKDATEHFRVGQVLTVNAISVNPAEKRLTVTCRDVNAANPSTENTFAELQAGTITNGTVFEKSQNDILLRLEGSDAIARLILDHASDGSLKKRESAFSKIRVGQRLQDLVILQIQAKRRLVLISNKQSLVKAASDGTLLKSYEQLTENGTFTGFVSNIMDDGVFLSFAAGISGLIPRGQVPVDNENQPDFGMTKLQPVTARVTNIDYKGATPRFWLTMREGGSKPVPTPSKKPEPQAENTSVVNPVDPTITAWSDFHVGRVTKARIISIKDTQINVELAKDVQGRIDASEAFDKWEDIKDRKKPLKQFSAKQELSVMIIGAHDTRNHRFLPLTHRASKNTVFELTSKSSAIADPKNASLSLESMANGSRWLAFVNNISDSGLWVNISPSIRGRIRATDVSDDLSLVADLQTNYPLGSALRVQVISVDVEKNRLDLSAKSDSAASSLSLESISAGLVLPGRVTRISDRNIVVQLSDQVVGVVDLIDMADDYNESNPAKYEKNDVLRVCVLKVDAPNKKVTLSVRPSKALSSSFPVTDPEITSVKQLAVNDVVRGFIRNVADKGVFVTLGHGVTAFVRVSNLSDSYLKEWKNHFQRDQLVKGKIIFLDEASGNVQLSLKESALDPKYKAPLVFNDLKLGEIVTGKVVKAEAFGVFILVDNSENVRGLCHRSEIAEQRIEDASKLFNEGDKVKAKVLKLDAANRKINFGMKASYFADENDVDDDADSDGVSVDEGGVDLDIGMEDVDEVAADEDEEEDDEENEDEVNHGESADSDIEADDSEDEATSAALTSTQPKGLNVGGFDWYGLSEPTSSSKRAAATSDSEDDEAPTAKTSKKKRKRADIQIDHTGDLDRDGPQSIDDYERLLLSEPDSSLLWLQYMAFHLELGDADHARSIGERALKSIGLGQEAEKLNVWIALLNLENAYGDDESIDAIFKRACEYNDPQDIYSRLASIYIQSGKRDKADDLFQRMLKKFTQDPKVWINYATFLFGTTAEADSSATTNTDTAAGADKARALLPRALQTLPKHTHFDLTLKFAQLEFKQSGSGTGVPERGRTIFEGLLSAFPKRVDLFNVLLDLELKLDDNEATVRALFERIFAGPRKLKPKQAKYFFKRWLAFEEGVGGANERRVEEVKVKAAEWVRSN</sequence>
<evidence type="ECO:0000256" key="6">
    <source>
        <dbReference type="SAM" id="MobiDB-lite"/>
    </source>
</evidence>
<feature type="compositionally biased region" description="Acidic residues" evidence="6">
    <location>
        <begin position="1454"/>
        <end position="1467"/>
    </location>
</feature>
<comment type="subcellular location">
    <subcellularLocation>
        <location evidence="1">Nucleus</location>
        <location evidence="1">Nucleolus</location>
    </subcellularLocation>
</comment>
<dbReference type="InterPro" id="IPR003029">
    <property type="entry name" value="S1_domain"/>
</dbReference>
<feature type="domain" description="S1 motif" evidence="7">
    <location>
        <begin position="833"/>
        <end position="904"/>
    </location>
</feature>
<organism evidence="8 9">
    <name type="scientific">Exophiala bonariae</name>
    <dbReference type="NCBI Taxonomy" id="1690606"/>
    <lineage>
        <taxon>Eukaryota</taxon>
        <taxon>Fungi</taxon>
        <taxon>Dikarya</taxon>
        <taxon>Ascomycota</taxon>
        <taxon>Pezizomycotina</taxon>
        <taxon>Eurotiomycetes</taxon>
        <taxon>Chaetothyriomycetidae</taxon>
        <taxon>Chaetothyriales</taxon>
        <taxon>Herpotrichiellaceae</taxon>
        <taxon>Exophiala</taxon>
    </lineage>
</organism>
<dbReference type="InterPro" id="IPR003107">
    <property type="entry name" value="HAT"/>
</dbReference>
<evidence type="ECO:0000256" key="5">
    <source>
        <dbReference type="PROSITE-ProRule" id="PRU00339"/>
    </source>
</evidence>
<feature type="region of interest" description="Disordered" evidence="6">
    <location>
        <begin position="903"/>
        <end position="928"/>
    </location>
</feature>
<dbReference type="CDD" id="cd05702">
    <property type="entry name" value="S1_Rrp5_repeat_hs11_sc8"/>
    <property type="match status" value="1"/>
</dbReference>
<dbReference type="InterPro" id="IPR048059">
    <property type="entry name" value="Rrp5_S1_rpt_hs1_sc1"/>
</dbReference>
<dbReference type="SMART" id="SM00316">
    <property type="entry name" value="S1"/>
    <property type="match status" value="12"/>
</dbReference>
<dbReference type="InterPro" id="IPR045209">
    <property type="entry name" value="Rrp5"/>
</dbReference>
<feature type="domain" description="S1 motif" evidence="7">
    <location>
        <begin position="555"/>
        <end position="629"/>
    </location>
</feature>
<dbReference type="CDD" id="cd05706">
    <property type="entry name" value="S1_Rrp5_repeat_sc10"/>
    <property type="match status" value="1"/>
</dbReference>
<dbReference type="SMART" id="SM00386">
    <property type="entry name" value="HAT"/>
    <property type="match status" value="7"/>
</dbReference>
<dbReference type="Pfam" id="PF00575">
    <property type="entry name" value="S1"/>
    <property type="match status" value="2"/>
</dbReference>
<dbReference type="PANTHER" id="PTHR23270">
    <property type="entry name" value="PROGRAMMED CELL DEATH PROTEIN 11 PRE-RRNA PROCESSING PROTEIN RRP5"/>
    <property type="match status" value="1"/>
</dbReference>
<dbReference type="InterPro" id="IPR057302">
    <property type="entry name" value="Rrp5_S1"/>
</dbReference>
<name>A0AAV9NMB8_9EURO</name>
<proteinExistence type="predicted"/>
<gene>
    <name evidence="8" type="ORF">LTR84_009568</name>
</gene>
<dbReference type="GeneID" id="89977726"/>
<dbReference type="InterPro" id="IPR057301">
    <property type="entry name" value="Rrp5_OB_4th"/>
</dbReference>
<dbReference type="Pfam" id="PF24685">
    <property type="entry name" value="OB_RRP5_4th"/>
    <property type="match status" value="1"/>
</dbReference>
<evidence type="ECO:0000313" key="9">
    <source>
        <dbReference type="Proteomes" id="UP001358417"/>
    </source>
</evidence>
<feature type="domain" description="S1 motif" evidence="7">
    <location>
        <begin position="161"/>
        <end position="266"/>
    </location>
</feature>
<dbReference type="FunFam" id="2.40.50.140:FF:000278">
    <property type="entry name" value="rRNA biogenesis protein rrp5"/>
    <property type="match status" value="1"/>
</dbReference>
<feature type="domain" description="S1 motif" evidence="7">
    <location>
        <begin position="1139"/>
        <end position="1208"/>
    </location>
</feature>